<dbReference type="OrthoDB" id="4347at2759"/>
<evidence type="ECO:0000256" key="1">
    <source>
        <dbReference type="SAM" id="MobiDB-lite"/>
    </source>
</evidence>
<gene>
    <name evidence="2" type="ORF">ALECFALPRED_004253</name>
</gene>
<name>A0A8H3FQS8_9LECA</name>
<feature type="region of interest" description="Disordered" evidence="1">
    <location>
        <begin position="47"/>
        <end position="104"/>
    </location>
</feature>
<evidence type="ECO:0000313" key="3">
    <source>
        <dbReference type="Proteomes" id="UP000664203"/>
    </source>
</evidence>
<dbReference type="AlphaFoldDB" id="A0A8H3FQS8"/>
<keyword evidence="3" id="KW-1185">Reference proteome</keyword>
<evidence type="ECO:0000313" key="2">
    <source>
        <dbReference type="EMBL" id="CAF9929118.1"/>
    </source>
</evidence>
<dbReference type="Proteomes" id="UP000664203">
    <property type="component" value="Unassembled WGS sequence"/>
</dbReference>
<proteinExistence type="predicted"/>
<sequence>MKPLFASIFKYGPLNVRTQGPLTDFAGSGRSKNAAFKKLNEDLAKAQKTIRSQSDQTAGAKERRKANITPQRSVRQRVFHGDSSNGGSDSEGLGGTTTNTSEPCEDKQIPLQFCRKFRVSFKGYDLVQIQEFVHDPEEALRHEDSQARDVGDSRDQMLKSYHIGSPLKAKLDFSVIDASDKLPLRCGIGGAKETERDGARSGGGR</sequence>
<accession>A0A8H3FQS8</accession>
<reference evidence="2" key="1">
    <citation type="submission" date="2021-03" db="EMBL/GenBank/DDBJ databases">
        <authorList>
            <person name="Tagirdzhanova G."/>
        </authorList>
    </citation>
    <scope>NUCLEOTIDE SEQUENCE</scope>
</reference>
<organism evidence="2 3">
    <name type="scientific">Alectoria fallacina</name>
    <dbReference type="NCBI Taxonomy" id="1903189"/>
    <lineage>
        <taxon>Eukaryota</taxon>
        <taxon>Fungi</taxon>
        <taxon>Dikarya</taxon>
        <taxon>Ascomycota</taxon>
        <taxon>Pezizomycotina</taxon>
        <taxon>Lecanoromycetes</taxon>
        <taxon>OSLEUM clade</taxon>
        <taxon>Lecanoromycetidae</taxon>
        <taxon>Lecanorales</taxon>
        <taxon>Lecanorineae</taxon>
        <taxon>Parmeliaceae</taxon>
        <taxon>Alectoria</taxon>
    </lineage>
</organism>
<comment type="caution">
    <text evidence="2">The sequence shown here is derived from an EMBL/GenBank/DDBJ whole genome shotgun (WGS) entry which is preliminary data.</text>
</comment>
<dbReference type="EMBL" id="CAJPDR010000262">
    <property type="protein sequence ID" value="CAF9929118.1"/>
    <property type="molecule type" value="Genomic_DNA"/>
</dbReference>
<feature type="compositionally biased region" description="Low complexity" evidence="1">
    <location>
        <begin position="81"/>
        <end position="91"/>
    </location>
</feature>
<protein>
    <submittedName>
        <fullName evidence="2">Uncharacterized protein</fullName>
    </submittedName>
</protein>